<gene>
    <name evidence="3" type="ORF">LX70_01209</name>
</gene>
<dbReference type="InterPro" id="IPR036291">
    <property type="entry name" value="NAD(P)-bd_dom_sf"/>
</dbReference>
<evidence type="ECO:0000313" key="4">
    <source>
        <dbReference type="Proteomes" id="UP000238338"/>
    </source>
</evidence>
<protein>
    <submittedName>
        <fullName evidence="3">Uncharacterized protein YbjT (DUF2867 family)</fullName>
    </submittedName>
</protein>
<feature type="domain" description="NAD-dependent epimerase/dehydratase" evidence="2">
    <location>
        <begin position="3"/>
        <end position="83"/>
    </location>
</feature>
<dbReference type="PANTHER" id="PTHR12126:SF11">
    <property type="entry name" value="NADH DEHYDROGENASE [UBIQUINONE] 1 ALPHA SUBCOMPLEX SUBUNIT 9, MITOCHONDRIAL"/>
    <property type="match status" value="1"/>
</dbReference>
<keyword evidence="1" id="KW-0472">Membrane</keyword>
<dbReference type="Proteomes" id="UP000238338">
    <property type="component" value="Unassembled WGS sequence"/>
</dbReference>
<feature type="transmembrane region" description="Helical" evidence="1">
    <location>
        <begin position="349"/>
        <end position="367"/>
    </location>
</feature>
<dbReference type="AlphaFoldDB" id="A0A2S8S9E2"/>
<feature type="transmembrane region" description="Helical" evidence="1">
    <location>
        <begin position="310"/>
        <end position="329"/>
    </location>
</feature>
<dbReference type="Pfam" id="PF01370">
    <property type="entry name" value="Epimerase"/>
    <property type="match status" value="1"/>
</dbReference>
<organism evidence="3 4">
    <name type="scientific">Albidovulum denitrificans</name>
    <dbReference type="NCBI Taxonomy" id="404881"/>
    <lineage>
        <taxon>Bacteria</taxon>
        <taxon>Pseudomonadati</taxon>
        <taxon>Pseudomonadota</taxon>
        <taxon>Alphaproteobacteria</taxon>
        <taxon>Rhodobacterales</taxon>
        <taxon>Paracoccaceae</taxon>
        <taxon>Albidovulum</taxon>
    </lineage>
</organism>
<comment type="caution">
    <text evidence="3">The sequence shown here is derived from an EMBL/GenBank/DDBJ whole genome shotgun (WGS) entry which is preliminary data.</text>
</comment>
<reference evidence="3 4" key="1">
    <citation type="submission" date="2018-02" db="EMBL/GenBank/DDBJ databases">
        <title>Genomic Encyclopedia of Archaeal and Bacterial Type Strains, Phase II (KMG-II): from individual species to whole genera.</title>
        <authorList>
            <person name="Goeker M."/>
        </authorList>
    </citation>
    <scope>NUCLEOTIDE SEQUENCE [LARGE SCALE GENOMIC DNA]</scope>
    <source>
        <strain evidence="3 4">DSM 18921</strain>
    </source>
</reference>
<evidence type="ECO:0000256" key="1">
    <source>
        <dbReference type="SAM" id="Phobius"/>
    </source>
</evidence>
<dbReference type="GO" id="GO:0044877">
    <property type="term" value="F:protein-containing complex binding"/>
    <property type="evidence" value="ECO:0007669"/>
    <property type="project" value="TreeGrafter"/>
</dbReference>
<feature type="transmembrane region" description="Helical" evidence="1">
    <location>
        <begin position="379"/>
        <end position="398"/>
    </location>
</feature>
<keyword evidence="4" id="KW-1185">Reference proteome</keyword>
<keyword evidence="1" id="KW-0812">Transmembrane</keyword>
<evidence type="ECO:0000313" key="3">
    <source>
        <dbReference type="EMBL" id="PQV57406.1"/>
    </source>
</evidence>
<dbReference type="InterPro" id="IPR051207">
    <property type="entry name" value="ComplexI_NDUFA9_subunit"/>
</dbReference>
<dbReference type="OrthoDB" id="5377001at2"/>
<name>A0A2S8S9E2_9RHOB</name>
<dbReference type="Gene3D" id="3.40.50.720">
    <property type="entry name" value="NAD(P)-binding Rossmann-like Domain"/>
    <property type="match status" value="1"/>
</dbReference>
<accession>A0A2S8S9E2</accession>
<proteinExistence type="predicted"/>
<evidence type="ECO:0000259" key="2">
    <source>
        <dbReference type="Pfam" id="PF01370"/>
    </source>
</evidence>
<dbReference type="EMBL" id="PVEP01000002">
    <property type="protein sequence ID" value="PQV57406.1"/>
    <property type="molecule type" value="Genomic_DNA"/>
</dbReference>
<dbReference type="SUPFAM" id="SSF51735">
    <property type="entry name" value="NAD(P)-binding Rossmann-fold domains"/>
    <property type="match status" value="1"/>
</dbReference>
<dbReference type="Pfam" id="PF13781">
    <property type="entry name" value="DoxX_3"/>
    <property type="match status" value="1"/>
</dbReference>
<dbReference type="PANTHER" id="PTHR12126">
    <property type="entry name" value="NADH-UBIQUINONE OXIDOREDUCTASE 39 KDA SUBUNIT-RELATED"/>
    <property type="match status" value="1"/>
</dbReference>
<dbReference type="RefSeq" id="WP_105513663.1">
    <property type="nucleotide sequence ID" value="NZ_PVEP01000002.1"/>
</dbReference>
<keyword evidence="1" id="KW-1133">Transmembrane helix</keyword>
<sequence>MNVLILGADGFIGRHIAFALRAAGHEVTALARRPERLAAMGFATLRADLTDPACHSPAFWQPHLSGGTHLVNAAGLLTGSEASFAAVHEIAPRAAYAALDGGRAVLISAVGLDADTPFARWRRRGEGVARDSGAVTVLRPGLVLADTSYGGSSLLRALAALPFRRPLAGTGAEPMNPIHAEDLARVIAECLATPPGDGPQDGAWDIGGPETLSQDALSALIRRWLGLAPVPALILPRGLSRAMGRIGDALRVGPVSSTALDQLAAGVVADPAPLLERIATRPAPVSRFLFRRPAGTQDLWQARLYLLKPLIRLVLALMWAVSGLLGLFLPTGRFLPHLASPLPDAALTMLARAGGVLDLALAALLILNWRPRATALAQIALVGSYTVGLSLIAPHLWLDPFGGLLKNLPVLALLLTHLALTEER</sequence>
<dbReference type="InterPro" id="IPR001509">
    <property type="entry name" value="Epimerase_deHydtase"/>
</dbReference>
<dbReference type="InterPro" id="IPR025695">
    <property type="entry name" value="DoxX-like"/>
</dbReference>